<dbReference type="Pfam" id="PF01734">
    <property type="entry name" value="Patatin"/>
    <property type="match status" value="1"/>
</dbReference>
<evidence type="ECO:0000313" key="6">
    <source>
        <dbReference type="EMBL" id="OCL05393.1"/>
    </source>
</evidence>
<dbReference type="SUPFAM" id="SSF52151">
    <property type="entry name" value="FabD/lysophospholipase-like"/>
    <property type="match status" value="1"/>
</dbReference>
<keyword evidence="2 4" id="KW-0442">Lipid degradation</keyword>
<organism evidence="6 7">
    <name type="scientific">Glonium stellatum</name>
    <dbReference type="NCBI Taxonomy" id="574774"/>
    <lineage>
        <taxon>Eukaryota</taxon>
        <taxon>Fungi</taxon>
        <taxon>Dikarya</taxon>
        <taxon>Ascomycota</taxon>
        <taxon>Pezizomycotina</taxon>
        <taxon>Dothideomycetes</taxon>
        <taxon>Pleosporomycetidae</taxon>
        <taxon>Gloniales</taxon>
        <taxon>Gloniaceae</taxon>
        <taxon>Glonium</taxon>
    </lineage>
</organism>
<dbReference type="Gene3D" id="3.40.1090.10">
    <property type="entry name" value="Cytosolic phospholipase A2 catalytic domain"/>
    <property type="match status" value="1"/>
</dbReference>
<dbReference type="GO" id="GO:0016042">
    <property type="term" value="P:lipid catabolic process"/>
    <property type="evidence" value="ECO:0007669"/>
    <property type="project" value="UniProtKB-UniRule"/>
</dbReference>
<dbReference type="PANTHER" id="PTHR24185:SF1">
    <property type="entry name" value="CALCIUM-INDEPENDENT PHOSPHOLIPASE A2-GAMMA"/>
    <property type="match status" value="1"/>
</dbReference>
<dbReference type="InterPro" id="IPR016035">
    <property type="entry name" value="Acyl_Trfase/lysoPLipase"/>
</dbReference>
<accession>A0A8E2EVF9</accession>
<dbReference type="SUPFAM" id="SSF52540">
    <property type="entry name" value="P-loop containing nucleoside triphosphate hydrolases"/>
    <property type="match status" value="1"/>
</dbReference>
<keyword evidence="7" id="KW-1185">Reference proteome</keyword>
<evidence type="ECO:0000313" key="7">
    <source>
        <dbReference type="Proteomes" id="UP000250140"/>
    </source>
</evidence>
<dbReference type="PROSITE" id="PS51635">
    <property type="entry name" value="PNPLA"/>
    <property type="match status" value="1"/>
</dbReference>
<dbReference type="PANTHER" id="PTHR24185">
    <property type="entry name" value="CALCIUM-INDEPENDENT PHOSPHOLIPASE A2-GAMMA"/>
    <property type="match status" value="1"/>
</dbReference>
<evidence type="ECO:0000256" key="3">
    <source>
        <dbReference type="ARBA" id="ARBA00023098"/>
    </source>
</evidence>
<dbReference type="InterPro" id="IPR027417">
    <property type="entry name" value="P-loop_NTPase"/>
</dbReference>
<evidence type="ECO:0000259" key="5">
    <source>
        <dbReference type="PROSITE" id="PS51635"/>
    </source>
</evidence>
<evidence type="ECO:0000256" key="1">
    <source>
        <dbReference type="ARBA" id="ARBA00022801"/>
    </source>
</evidence>
<evidence type="ECO:0000256" key="4">
    <source>
        <dbReference type="PROSITE-ProRule" id="PRU01161"/>
    </source>
</evidence>
<dbReference type="InterPro" id="IPR002641">
    <property type="entry name" value="PNPLA_dom"/>
</dbReference>
<feature type="short sequence motif" description="DGA/G" evidence="4">
    <location>
        <begin position="194"/>
        <end position="196"/>
    </location>
</feature>
<protein>
    <submittedName>
        <fullName evidence="6">FabD/lysophospholipase-like protein</fullName>
    </submittedName>
</protein>
<dbReference type="EMBL" id="KV750300">
    <property type="protein sequence ID" value="OCL05393.1"/>
    <property type="molecule type" value="Genomic_DNA"/>
</dbReference>
<dbReference type="GO" id="GO:0016020">
    <property type="term" value="C:membrane"/>
    <property type="evidence" value="ECO:0007669"/>
    <property type="project" value="TreeGrafter"/>
</dbReference>
<dbReference type="GO" id="GO:0046486">
    <property type="term" value="P:glycerolipid metabolic process"/>
    <property type="evidence" value="ECO:0007669"/>
    <property type="project" value="UniProtKB-ARBA"/>
</dbReference>
<name>A0A8E2EVF9_9PEZI</name>
<evidence type="ECO:0000256" key="2">
    <source>
        <dbReference type="ARBA" id="ARBA00022963"/>
    </source>
</evidence>
<feature type="domain" description="PNPLA" evidence="5">
    <location>
        <begin position="9"/>
        <end position="207"/>
    </location>
</feature>
<feature type="short sequence motif" description="GXSXG" evidence="4">
    <location>
        <begin position="49"/>
        <end position="53"/>
    </location>
</feature>
<dbReference type="CDD" id="cd07216">
    <property type="entry name" value="Pat17_PNPLA8_PNPLA9_like3"/>
    <property type="match status" value="1"/>
</dbReference>
<keyword evidence="1 4" id="KW-0378">Hydrolase</keyword>
<keyword evidence="3 4" id="KW-0443">Lipid metabolism</keyword>
<feature type="short sequence motif" description="GXGXXG" evidence="4">
    <location>
        <begin position="13"/>
        <end position="18"/>
    </location>
</feature>
<feature type="active site" description="Proton acceptor" evidence="4">
    <location>
        <position position="194"/>
    </location>
</feature>
<reference evidence="6 7" key="1">
    <citation type="journal article" date="2016" name="Nat. Commun.">
        <title>Ectomycorrhizal ecology is imprinted in the genome of the dominant symbiotic fungus Cenococcum geophilum.</title>
        <authorList>
            <consortium name="DOE Joint Genome Institute"/>
            <person name="Peter M."/>
            <person name="Kohler A."/>
            <person name="Ohm R.A."/>
            <person name="Kuo A."/>
            <person name="Krutzmann J."/>
            <person name="Morin E."/>
            <person name="Arend M."/>
            <person name="Barry K.W."/>
            <person name="Binder M."/>
            <person name="Choi C."/>
            <person name="Clum A."/>
            <person name="Copeland A."/>
            <person name="Grisel N."/>
            <person name="Haridas S."/>
            <person name="Kipfer T."/>
            <person name="LaButti K."/>
            <person name="Lindquist E."/>
            <person name="Lipzen A."/>
            <person name="Maire R."/>
            <person name="Meier B."/>
            <person name="Mihaltcheva S."/>
            <person name="Molinier V."/>
            <person name="Murat C."/>
            <person name="Poggeler S."/>
            <person name="Quandt C.A."/>
            <person name="Sperisen C."/>
            <person name="Tritt A."/>
            <person name="Tisserant E."/>
            <person name="Crous P.W."/>
            <person name="Henrissat B."/>
            <person name="Nehls U."/>
            <person name="Egli S."/>
            <person name="Spatafora J.W."/>
            <person name="Grigoriev I.V."/>
            <person name="Martin F.M."/>
        </authorList>
    </citation>
    <scope>NUCLEOTIDE SEQUENCE [LARGE SCALE GENOMIC DNA]</scope>
    <source>
        <strain evidence="6 7">CBS 207.34</strain>
    </source>
</reference>
<proteinExistence type="predicted"/>
<dbReference type="AlphaFoldDB" id="A0A8E2EVF9"/>
<dbReference type="GO" id="GO:0047499">
    <property type="term" value="F:calcium-independent phospholipase A2 activity"/>
    <property type="evidence" value="ECO:0007669"/>
    <property type="project" value="TreeGrafter"/>
</dbReference>
<gene>
    <name evidence="6" type="ORF">AOQ84DRAFT_224917</name>
</gene>
<dbReference type="Gene3D" id="3.40.50.300">
    <property type="entry name" value="P-loop containing nucleotide triphosphate hydrolases"/>
    <property type="match status" value="1"/>
</dbReference>
<dbReference type="Proteomes" id="UP000250140">
    <property type="component" value="Unassembled WGS sequence"/>
</dbReference>
<dbReference type="OrthoDB" id="1658288at2759"/>
<feature type="active site" description="Nucleophile" evidence="4">
    <location>
        <position position="51"/>
    </location>
</feature>
<dbReference type="GO" id="GO:0019369">
    <property type="term" value="P:arachidonate metabolic process"/>
    <property type="evidence" value="ECO:0007669"/>
    <property type="project" value="TreeGrafter"/>
</dbReference>
<sequence length="801" mass="90006">MPDKELRLLALDGGGVRGLSALMILERLMEAVNPDSPPKPCDYFDMIGGTSTGGLIAIMLGRLRMSIDECIVAYLSLSDRVFQKKRHRVTIKGNIQERFSSEELTRAVKEVIKEQGLQENVLLKDAPEAACKVFVCATSKQSSETVCLTSYKSPRGNSDLLNSVKIWEACRATSAASSFFDPIPIGRYKEEFVDGATGANNPVWEIWNQAQMVWGPEPLENKIKCLISIGTGVPSLKPFQDDLFHIGETLVAIATETEQTAERFRRDKSHLDNTGRYYRFNVARGLEDIGFEESKKSKEIAAATRRYIGSQDVLKQMQACADNVAGREYFGEYRTVFSLEGAPRVSKFVDRPDEMAELERVLLSKQQSCRQRIFVLRGLGGIGKTQLAVEFARRHHRRFSSVFWLDGRSEESLRRSIASCASKIPQGQIPETSRAYSSDSSINIGAVVKDVMDWLAQPANTAWLLIFDNVDREDNPRGTDPDAYDVKRYLSGADHGCVIITTRLAKLEQLGDPLQLRNVDTAQAQAIFKNWYKRDYDIAESERLLKQLGGLPLAIAQAGAYLQESGVRIGTYLTFYDQQWSELMGPQNSTDGPLEDYPDRSVGTTWAISYKAIRDKNEATANLLLLWSFLDNKDLWHGLFTAACQYSTVVERSLSEWIGDIASNGLEFSRAMQLLRSYSLIEDVEELESYATHPVVHRWAYHYQGKCLESMLAQLAVMTVGWAIPHESTQDYWIMQRRLLPHAQPCSQWVLTGKVVRSSGSHGEYDMDSIKREEKEEILAAIHCLGSLYADQGKLAEAEKI</sequence>